<dbReference type="Pfam" id="PF24816">
    <property type="entry name" value="Ig_CFAP65__9th"/>
    <property type="match status" value="1"/>
</dbReference>
<evidence type="ECO:0000259" key="1">
    <source>
        <dbReference type="Pfam" id="PF24816"/>
    </source>
</evidence>
<keyword evidence="3" id="KW-1185">Reference proteome</keyword>
<organism evidence="2 3">
    <name type="scientific">Protopolystoma xenopodis</name>
    <dbReference type="NCBI Taxonomy" id="117903"/>
    <lineage>
        <taxon>Eukaryota</taxon>
        <taxon>Metazoa</taxon>
        <taxon>Spiralia</taxon>
        <taxon>Lophotrochozoa</taxon>
        <taxon>Platyhelminthes</taxon>
        <taxon>Monogenea</taxon>
        <taxon>Polyopisthocotylea</taxon>
        <taxon>Polystomatidea</taxon>
        <taxon>Polystomatidae</taxon>
        <taxon>Protopolystoma</taxon>
    </lineage>
</organism>
<accession>A0A3S5ANI4</accession>
<proteinExistence type="predicted"/>
<dbReference type="Proteomes" id="UP000784294">
    <property type="component" value="Unassembled WGS sequence"/>
</dbReference>
<evidence type="ECO:0000313" key="3">
    <source>
        <dbReference type="Proteomes" id="UP000784294"/>
    </source>
</evidence>
<feature type="domain" description="CFAP65-like ninth Ig-like" evidence="1">
    <location>
        <begin position="21"/>
        <end position="67"/>
    </location>
</feature>
<name>A0A3S5ANI4_9PLAT</name>
<protein>
    <recommendedName>
        <fullName evidence="1">CFAP65-like ninth Ig-like domain-containing protein</fullName>
    </recommendedName>
</protein>
<dbReference type="GO" id="GO:0005737">
    <property type="term" value="C:cytoplasm"/>
    <property type="evidence" value="ECO:0007669"/>
    <property type="project" value="UniProtKB-SubCell"/>
</dbReference>
<dbReference type="InterPro" id="IPR056344">
    <property type="entry name" value="Ig_CFAP65-like_9th"/>
</dbReference>
<evidence type="ECO:0000313" key="2">
    <source>
        <dbReference type="EMBL" id="VEL21045.1"/>
    </source>
</evidence>
<dbReference type="AlphaFoldDB" id="A0A3S5ANI4"/>
<sequence length="88" mass="10126">MPGDDPSGDWSWWQRRLNTEADSEEARVHLLLENPGPLDSEFVFFFPEDLELELEYWAESGEYTPEQLHQASSGFKQGLMLLHASVTN</sequence>
<gene>
    <name evidence="2" type="ORF">PXEA_LOCUS14485</name>
</gene>
<reference evidence="2" key="1">
    <citation type="submission" date="2018-11" db="EMBL/GenBank/DDBJ databases">
        <authorList>
            <consortium name="Pathogen Informatics"/>
        </authorList>
    </citation>
    <scope>NUCLEOTIDE SEQUENCE</scope>
</reference>
<dbReference type="GO" id="GO:0005929">
    <property type="term" value="C:cilium"/>
    <property type="evidence" value="ECO:0007669"/>
    <property type="project" value="UniProtKB-SubCell"/>
</dbReference>
<comment type="caution">
    <text evidence="2">The sequence shown here is derived from an EMBL/GenBank/DDBJ whole genome shotgun (WGS) entry which is preliminary data.</text>
</comment>
<dbReference type="EMBL" id="CAAALY010049296">
    <property type="protein sequence ID" value="VEL21045.1"/>
    <property type="molecule type" value="Genomic_DNA"/>
</dbReference>